<dbReference type="InterPro" id="IPR048261">
    <property type="entry name" value="SlpA/SlyD-like_ins_sf"/>
</dbReference>
<dbReference type="InterPro" id="IPR001179">
    <property type="entry name" value="PPIase_FKBP_dom"/>
</dbReference>
<accession>A0ABR4XM20</accession>
<evidence type="ECO:0000256" key="1">
    <source>
        <dbReference type="ARBA" id="ARBA00000971"/>
    </source>
</evidence>
<evidence type="ECO:0000256" key="5">
    <source>
        <dbReference type="ARBA" id="ARBA00023110"/>
    </source>
</evidence>
<dbReference type="EMBL" id="JQZV01000006">
    <property type="protein sequence ID" value="KGN93003.1"/>
    <property type="molecule type" value="Genomic_DNA"/>
</dbReference>
<dbReference type="PANTHER" id="PTHR47861">
    <property type="entry name" value="FKBP-TYPE PEPTIDYL-PROLYL CIS-TRANS ISOMERASE SLYD"/>
    <property type="match status" value="1"/>
</dbReference>
<dbReference type="InterPro" id="IPR046357">
    <property type="entry name" value="PPIase_dom_sf"/>
</dbReference>
<comment type="similarity">
    <text evidence="3 10">Belongs to the FKBP-type PPIase family.</text>
</comment>
<protein>
    <recommendedName>
        <fullName evidence="10">Peptidyl-prolyl cis-trans isomerase</fullName>
        <ecNumber evidence="10">5.2.1.8</ecNumber>
    </recommendedName>
</protein>
<comment type="function">
    <text evidence="8">Also involved in hydrogenase metallocenter assembly, probably by participating in the nickel insertion step. This function in hydrogenase biosynthesis requires chaperone activity and the presence of the metal-binding domain, but not PPIase activity.</text>
</comment>
<sequence>MKVDKNLFVEAQYKLYAQTKGVEGEELVEETTNEVPFQYIHGLGMMLPAFEQHLLGLEPGEKFDFVLSSKDAYGEHSDEYITNLPKEIFMVEGEFDSEMVFEGAQVPLMDAEGHQLIGTVVEVADEHVRVDLNHPLAGKDLHFIGEITDVHEATTEEIEMFFPQNGGCCSSGDCGSGGCSSGGCGCC</sequence>
<evidence type="ECO:0000313" key="12">
    <source>
        <dbReference type="EMBL" id="KGN93003.1"/>
    </source>
</evidence>
<evidence type="ECO:0000256" key="9">
    <source>
        <dbReference type="PROSITE-ProRule" id="PRU00277"/>
    </source>
</evidence>
<reference evidence="12 13" key="1">
    <citation type="submission" date="2014-08" db="EMBL/GenBank/DDBJ databases">
        <title>Porphyromonas canoris strain:OH2762 Genome sequencing.</title>
        <authorList>
            <person name="Wallis C."/>
            <person name="Deusch O."/>
            <person name="O'Flynn C."/>
            <person name="Davis I."/>
            <person name="Jospin G."/>
            <person name="Darling A.E."/>
            <person name="Coil D.A."/>
            <person name="Alexiev A."/>
            <person name="Horsfall A."/>
            <person name="Kirkwood N."/>
            <person name="Harris S."/>
            <person name="Eisen J.A."/>
        </authorList>
    </citation>
    <scope>NUCLEOTIDE SEQUENCE [LARGE SCALE GENOMIC DNA]</scope>
    <source>
        <strain evidence="13">COT-108 OH2762</strain>
    </source>
</reference>
<evidence type="ECO:0000256" key="8">
    <source>
        <dbReference type="ARBA" id="ARBA00037071"/>
    </source>
</evidence>
<evidence type="ECO:0000256" key="10">
    <source>
        <dbReference type="RuleBase" id="RU003915"/>
    </source>
</evidence>
<evidence type="ECO:0000256" key="4">
    <source>
        <dbReference type="ARBA" id="ARBA00022490"/>
    </source>
</evidence>
<dbReference type="EC" id="5.2.1.8" evidence="10"/>
<keyword evidence="6" id="KW-0143">Chaperone</keyword>
<keyword evidence="7 9" id="KW-0413">Isomerase</keyword>
<dbReference type="Gene3D" id="2.40.10.330">
    <property type="match status" value="1"/>
</dbReference>
<evidence type="ECO:0000313" key="13">
    <source>
        <dbReference type="Proteomes" id="UP000030101"/>
    </source>
</evidence>
<dbReference type="Pfam" id="PF00254">
    <property type="entry name" value="FKBP_C"/>
    <property type="match status" value="1"/>
</dbReference>
<comment type="catalytic activity">
    <reaction evidence="1 9 10">
        <text>[protein]-peptidylproline (omega=180) = [protein]-peptidylproline (omega=0)</text>
        <dbReference type="Rhea" id="RHEA:16237"/>
        <dbReference type="Rhea" id="RHEA-COMP:10747"/>
        <dbReference type="Rhea" id="RHEA-COMP:10748"/>
        <dbReference type="ChEBI" id="CHEBI:83833"/>
        <dbReference type="ChEBI" id="CHEBI:83834"/>
        <dbReference type="EC" id="5.2.1.8"/>
    </reaction>
</comment>
<comment type="subcellular location">
    <subcellularLocation>
        <location evidence="2">Cytoplasm</location>
    </subcellularLocation>
</comment>
<proteinExistence type="inferred from homology"/>
<dbReference type="RefSeq" id="WP_036789735.1">
    <property type="nucleotide sequence ID" value="NZ_JQZV01000006.1"/>
</dbReference>
<comment type="caution">
    <text evidence="12">The sequence shown here is derived from an EMBL/GenBank/DDBJ whole genome shotgun (WGS) entry which is preliminary data.</text>
</comment>
<keyword evidence="5 9" id="KW-0697">Rotamase</keyword>
<evidence type="ECO:0000256" key="2">
    <source>
        <dbReference type="ARBA" id="ARBA00004496"/>
    </source>
</evidence>
<dbReference type="Proteomes" id="UP000030101">
    <property type="component" value="Unassembled WGS sequence"/>
</dbReference>
<evidence type="ECO:0000256" key="6">
    <source>
        <dbReference type="ARBA" id="ARBA00023186"/>
    </source>
</evidence>
<dbReference type="PROSITE" id="PS50059">
    <property type="entry name" value="FKBP_PPIASE"/>
    <property type="match status" value="1"/>
</dbReference>
<name>A0ABR4XM20_9PORP</name>
<evidence type="ECO:0000256" key="3">
    <source>
        <dbReference type="ARBA" id="ARBA00006577"/>
    </source>
</evidence>
<dbReference type="SUPFAM" id="SSF54534">
    <property type="entry name" value="FKBP-like"/>
    <property type="match status" value="1"/>
</dbReference>
<dbReference type="Gene3D" id="3.10.50.40">
    <property type="match status" value="1"/>
</dbReference>
<organism evidence="12 13">
    <name type="scientific">Porphyromonas canoris</name>
    <dbReference type="NCBI Taxonomy" id="36875"/>
    <lineage>
        <taxon>Bacteria</taxon>
        <taxon>Pseudomonadati</taxon>
        <taxon>Bacteroidota</taxon>
        <taxon>Bacteroidia</taxon>
        <taxon>Bacteroidales</taxon>
        <taxon>Porphyromonadaceae</taxon>
        <taxon>Porphyromonas</taxon>
    </lineage>
</organism>
<feature type="domain" description="PPIase FKBP-type" evidence="11">
    <location>
        <begin position="6"/>
        <end position="91"/>
    </location>
</feature>
<evidence type="ECO:0000256" key="7">
    <source>
        <dbReference type="ARBA" id="ARBA00023235"/>
    </source>
</evidence>
<evidence type="ECO:0000259" key="11">
    <source>
        <dbReference type="PROSITE" id="PS50059"/>
    </source>
</evidence>
<gene>
    <name evidence="12" type="ORF">HQ43_03805</name>
</gene>
<dbReference type="PANTHER" id="PTHR47861:SF3">
    <property type="entry name" value="FKBP-TYPE PEPTIDYL-PROLYL CIS-TRANS ISOMERASE SLYD"/>
    <property type="match status" value="1"/>
</dbReference>
<keyword evidence="4" id="KW-0963">Cytoplasm</keyword>
<keyword evidence="13" id="KW-1185">Reference proteome</keyword>